<keyword evidence="3" id="KW-1185">Reference proteome</keyword>
<dbReference type="EMBL" id="FPCK01000001">
    <property type="protein sequence ID" value="SFV31407.1"/>
    <property type="molecule type" value="Genomic_DNA"/>
</dbReference>
<dbReference type="OrthoDB" id="7679471at2"/>
<dbReference type="RefSeq" id="WP_092422522.1">
    <property type="nucleotide sequence ID" value="NZ_FPCK01000001.1"/>
</dbReference>
<name>A0A1I7N9Q7_9HYPH</name>
<dbReference type="Proteomes" id="UP000199074">
    <property type="component" value="Unassembled WGS sequence"/>
</dbReference>
<dbReference type="InterPro" id="IPR057700">
    <property type="entry name" value="DUF7940"/>
</dbReference>
<feature type="transmembrane region" description="Helical" evidence="1">
    <location>
        <begin position="51"/>
        <end position="74"/>
    </location>
</feature>
<organism evidence="2 3">
    <name type="scientific">Devosia crocina</name>
    <dbReference type="NCBI Taxonomy" id="429728"/>
    <lineage>
        <taxon>Bacteria</taxon>
        <taxon>Pseudomonadati</taxon>
        <taxon>Pseudomonadota</taxon>
        <taxon>Alphaproteobacteria</taxon>
        <taxon>Hyphomicrobiales</taxon>
        <taxon>Devosiaceae</taxon>
        <taxon>Devosia</taxon>
    </lineage>
</organism>
<dbReference type="AlphaFoldDB" id="A0A1I7N9Q7"/>
<accession>A0A1I7N9Q7</accession>
<protein>
    <submittedName>
        <fullName evidence="2">Uncharacterized protein</fullName>
    </submittedName>
</protein>
<evidence type="ECO:0000256" key="1">
    <source>
        <dbReference type="SAM" id="Phobius"/>
    </source>
</evidence>
<dbReference type="STRING" id="429728.SAMN05216456_1331"/>
<proteinExistence type="predicted"/>
<evidence type="ECO:0000313" key="2">
    <source>
        <dbReference type="EMBL" id="SFV31407.1"/>
    </source>
</evidence>
<evidence type="ECO:0000313" key="3">
    <source>
        <dbReference type="Proteomes" id="UP000199074"/>
    </source>
</evidence>
<keyword evidence="1" id="KW-0812">Transmembrane</keyword>
<keyword evidence="1" id="KW-0472">Membrane</keyword>
<feature type="transmembrane region" description="Helical" evidence="1">
    <location>
        <begin position="26"/>
        <end position="45"/>
    </location>
</feature>
<reference evidence="2 3" key="1">
    <citation type="submission" date="2016-10" db="EMBL/GenBank/DDBJ databases">
        <authorList>
            <person name="de Groot N.N."/>
        </authorList>
    </citation>
    <scope>NUCLEOTIDE SEQUENCE [LARGE SCALE GENOMIC DNA]</scope>
    <source>
        <strain evidence="2 3">IPL20</strain>
    </source>
</reference>
<keyword evidence="1" id="KW-1133">Transmembrane helix</keyword>
<dbReference type="Pfam" id="PF25612">
    <property type="entry name" value="DUF7940"/>
    <property type="match status" value="1"/>
</dbReference>
<sequence length="84" mass="9020">MARLPQIAKPELAADWQAVLRHAWSIRLMAVAALLSFLEVVLPLIGGHLPFPPVVTALLIGLATAGAFVARLVAQKDLKGDRDE</sequence>
<gene>
    <name evidence="2" type="ORF">SAMN05216456_1331</name>
</gene>